<gene>
    <name evidence="1" type="ORF">UFOPK2850_00872</name>
    <name evidence="2" type="ORF">UFOPK3982_01015</name>
    <name evidence="3" type="ORF">UFOPK4120_00872</name>
    <name evidence="4" type="ORF">UFOPK4404_00863</name>
</gene>
<sequence>MSSTGQEFVIVAENLRIGGIQRLLIDETYQFIEWNSNPQIISLAPKLLGDHLPDLDAKFQKSKCLEITYLESNKFEQVKFFYKFIKRKDAPRIYITHSTTGAALIKIASWLTFKKVLVILQIHQLISLSDKSQQRKRVIYSMFANHVLFSSNQFLLEWRILLSKKRILKIVYRKDLQFDRMGIYLPRLESSDFTKQTFCDEDVPHLIFLSRVTSWKGFEKFKAITKQFASEGLHTVAITSSNYQADILDPREFNTDKSHVVFNLSVASLQINAGSVHLYPSDYGPDVKYPQSIGMNVLEMISQGVPSLISSEGFESWPELRDSALVKVVDWNNTEEVARMVYESTSLSTEDRNLEFIKLARAVSIDSHCGRLAQLMQAFAR</sequence>
<reference evidence="2" key="1">
    <citation type="submission" date="2020-05" db="EMBL/GenBank/DDBJ databases">
        <authorList>
            <person name="Chiriac C."/>
            <person name="Salcher M."/>
            <person name="Ghai R."/>
            <person name="Kavagutti S V."/>
        </authorList>
    </citation>
    <scope>NUCLEOTIDE SEQUENCE</scope>
</reference>
<evidence type="ECO:0000313" key="4">
    <source>
        <dbReference type="EMBL" id="CAB5073410.1"/>
    </source>
</evidence>
<name>A0A6J7NG21_9ZZZZ</name>
<dbReference type="EMBL" id="CAFBPO010000008">
    <property type="protein sequence ID" value="CAB5021336.1"/>
    <property type="molecule type" value="Genomic_DNA"/>
</dbReference>
<dbReference type="EMBL" id="CAEZZH010000009">
    <property type="protein sequence ID" value="CAB4757444.1"/>
    <property type="molecule type" value="Genomic_DNA"/>
</dbReference>
<dbReference type="EMBL" id="CAFBOO010000008">
    <property type="protein sequence ID" value="CAB4988914.1"/>
    <property type="molecule type" value="Genomic_DNA"/>
</dbReference>
<evidence type="ECO:0000313" key="3">
    <source>
        <dbReference type="EMBL" id="CAB5021336.1"/>
    </source>
</evidence>
<protein>
    <submittedName>
        <fullName evidence="2">Unannotated protein</fullName>
    </submittedName>
</protein>
<evidence type="ECO:0000313" key="2">
    <source>
        <dbReference type="EMBL" id="CAB4988914.1"/>
    </source>
</evidence>
<organism evidence="2">
    <name type="scientific">freshwater metagenome</name>
    <dbReference type="NCBI Taxonomy" id="449393"/>
    <lineage>
        <taxon>unclassified sequences</taxon>
        <taxon>metagenomes</taxon>
        <taxon>ecological metagenomes</taxon>
    </lineage>
</organism>
<dbReference type="SUPFAM" id="SSF53756">
    <property type="entry name" value="UDP-Glycosyltransferase/glycogen phosphorylase"/>
    <property type="match status" value="1"/>
</dbReference>
<proteinExistence type="predicted"/>
<dbReference type="EMBL" id="CAFBQY010000008">
    <property type="protein sequence ID" value="CAB5073410.1"/>
    <property type="molecule type" value="Genomic_DNA"/>
</dbReference>
<evidence type="ECO:0000313" key="1">
    <source>
        <dbReference type="EMBL" id="CAB4757444.1"/>
    </source>
</evidence>
<dbReference type="AlphaFoldDB" id="A0A6J7NG21"/>
<accession>A0A6J7NG21</accession>